<evidence type="ECO:0000313" key="3">
    <source>
        <dbReference type="EMBL" id="TQE12338.1"/>
    </source>
</evidence>
<accession>A0A540NMS3</accession>
<name>A0A540NMS3_MALBA</name>
<evidence type="ECO:0000256" key="1">
    <source>
        <dbReference type="SAM" id="MobiDB-lite"/>
    </source>
</evidence>
<organism evidence="3 4">
    <name type="scientific">Malus baccata</name>
    <name type="common">Siberian crab apple</name>
    <name type="synonym">Pyrus baccata</name>
    <dbReference type="NCBI Taxonomy" id="106549"/>
    <lineage>
        <taxon>Eukaryota</taxon>
        <taxon>Viridiplantae</taxon>
        <taxon>Streptophyta</taxon>
        <taxon>Embryophyta</taxon>
        <taxon>Tracheophyta</taxon>
        <taxon>Spermatophyta</taxon>
        <taxon>Magnoliopsida</taxon>
        <taxon>eudicotyledons</taxon>
        <taxon>Gunneridae</taxon>
        <taxon>Pentapetalae</taxon>
        <taxon>rosids</taxon>
        <taxon>fabids</taxon>
        <taxon>Rosales</taxon>
        <taxon>Rosaceae</taxon>
        <taxon>Amygdaloideae</taxon>
        <taxon>Maleae</taxon>
        <taxon>Malus</taxon>
    </lineage>
</organism>
<feature type="transmembrane region" description="Helical" evidence="2">
    <location>
        <begin position="41"/>
        <end position="67"/>
    </location>
</feature>
<comment type="caution">
    <text evidence="3">The sequence shown here is derived from an EMBL/GenBank/DDBJ whole genome shotgun (WGS) entry which is preliminary data.</text>
</comment>
<keyword evidence="2" id="KW-0812">Transmembrane</keyword>
<keyword evidence="4" id="KW-1185">Reference proteome</keyword>
<dbReference type="Proteomes" id="UP000315295">
    <property type="component" value="Unassembled WGS sequence"/>
</dbReference>
<feature type="transmembrane region" description="Helical" evidence="2">
    <location>
        <begin position="87"/>
        <end position="105"/>
    </location>
</feature>
<evidence type="ECO:0000313" key="4">
    <source>
        <dbReference type="Proteomes" id="UP000315295"/>
    </source>
</evidence>
<keyword evidence="2" id="KW-1133">Transmembrane helix</keyword>
<evidence type="ECO:0000256" key="2">
    <source>
        <dbReference type="SAM" id="Phobius"/>
    </source>
</evidence>
<dbReference type="AlphaFoldDB" id="A0A540NMS3"/>
<protein>
    <submittedName>
        <fullName evidence="3">Uncharacterized protein</fullName>
    </submittedName>
</protein>
<feature type="compositionally biased region" description="Basic and acidic residues" evidence="1">
    <location>
        <begin position="10"/>
        <end position="19"/>
    </location>
</feature>
<gene>
    <name evidence="3" type="ORF">C1H46_001991</name>
</gene>
<dbReference type="EMBL" id="VIEB01000020">
    <property type="protein sequence ID" value="TQE12338.1"/>
    <property type="molecule type" value="Genomic_DNA"/>
</dbReference>
<feature type="region of interest" description="Disordered" evidence="1">
    <location>
        <begin position="1"/>
        <end position="25"/>
    </location>
</feature>
<keyword evidence="2" id="KW-0472">Membrane</keyword>
<reference evidence="3 4" key="1">
    <citation type="journal article" date="2019" name="G3 (Bethesda)">
        <title>Sequencing of a Wild Apple (Malus baccata) Genome Unravels the Differences Between Cultivated and Wild Apple Species Regarding Disease Resistance and Cold Tolerance.</title>
        <authorList>
            <person name="Chen X."/>
        </authorList>
    </citation>
    <scope>NUCLEOTIDE SEQUENCE [LARGE SCALE GENOMIC DNA]</scope>
    <source>
        <strain evidence="4">cv. Shandingzi</strain>
        <tissue evidence="3">Leaves</tissue>
    </source>
</reference>
<dbReference type="STRING" id="106549.A0A540NMS3"/>
<sequence length="167" mass="19544">MASNPQNEPRASREVEKPPIEPIRPPTVEEMRSQDIWSNCAIRSVVSGVMGMAIVLSFGLIFGFSHMGFDSFFVFPCLVAEKMWESFYHFYCWFLFFVLYLCVVAEETWESYRLFVRLLSRFIYLWVSECAEDWRICKVVIGLVVHTNLLLLGYECIKRGVNFIILK</sequence>
<proteinExistence type="predicted"/>